<organism evidence="1 2">
    <name type="scientific">Mesorhizobium tamadayense</name>
    <dbReference type="NCBI Taxonomy" id="425306"/>
    <lineage>
        <taxon>Bacteria</taxon>
        <taxon>Pseudomonadati</taxon>
        <taxon>Pseudomonadota</taxon>
        <taxon>Alphaproteobacteria</taxon>
        <taxon>Hyphomicrobiales</taxon>
        <taxon>Phyllobacteriaceae</taxon>
        <taxon>Mesorhizobium</taxon>
    </lineage>
</organism>
<keyword evidence="2" id="KW-1185">Reference proteome</keyword>
<dbReference type="Proteomes" id="UP000273786">
    <property type="component" value="Unassembled WGS sequence"/>
</dbReference>
<evidence type="ECO:0000313" key="1">
    <source>
        <dbReference type="EMBL" id="RRH93638.1"/>
    </source>
</evidence>
<accession>A0A3P3F7N9</accession>
<dbReference type="AlphaFoldDB" id="A0A3P3F7N9"/>
<gene>
    <name evidence="1" type="ORF">EH240_29005</name>
</gene>
<evidence type="ECO:0008006" key="3">
    <source>
        <dbReference type="Google" id="ProtNLM"/>
    </source>
</evidence>
<comment type="caution">
    <text evidence="1">The sequence shown here is derived from an EMBL/GenBank/DDBJ whole genome shotgun (WGS) entry which is preliminary data.</text>
</comment>
<sequence length="158" mass="17120">MSSMAPNRSSDAHAAYITAQKNCLSGSAPFHSPTEALLAYVGAFESKDAGFIERTTASGSLIEIPMLKPNRLVGQAEIRAGHEQSFSTIKTAAFEISPPAANNSISIAMGTLSIERINGQRDTHPLSIVAETDSGNLRRLSLYFDARYYRLWSDKAIL</sequence>
<reference evidence="1 2" key="1">
    <citation type="submission" date="2018-11" db="EMBL/GenBank/DDBJ databases">
        <title>the genome of Mesorhizobium tamadayense DSM 28320.</title>
        <authorList>
            <person name="Gao J."/>
        </authorList>
    </citation>
    <scope>NUCLEOTIDE SEQUENCE [LARGE SCALE GENOMIC DNA]</scope>
    <source>
        <strain evidence="1 2">DSM 28320</strain>
    </source>
</reference>
<proteinExistence type="predicted"/>
<dbReference type="RefSeq" id="WP_125005009.1">
    <property type="nucleotide sequence ID" value="NZ_RQXT01000049.1"/>
</dbReference>
<dbReference type="OrthoDB" id="8073812at2"/>
<dbReference type="InterPro" id="IPR032710">
    <property type="entry name" value="NTF2-like_dom_sf"/>
</dbReference>
<dbReference type="EMBL" id="RQXT01000049">
    <property type="protein sequence ID" value="RRH93638.1"/>
    <property type="molecule type" value="Genomic_DNA"/>
</dbReference>
<evidence type="ECO:0000313" key="2">
    <source>
        <dbReference type="Proteomes" id="UP000273786"/>
    </source>
</evidence>
<dbReference type="SUPFAM" id="SSF54427">
    <property type="entry name" value="NTF2-like"/>
    <property type="match status" value="1"/>
</dbReference>
<name>A0A3P3F7N9_9HYPH</name>
<protein>
    <recommendedName>
        <fullName evidence="3">Nuclear transport factor 2 family protein</fullName>
    </recommendedName>
</protein>